<name>A0AAV4R3S1_CAEEX</name>
<dbReference type="Proteomes" id="UP001054945">
    <property type="component" value="Unassembled WGS sequence"/>
</dbReference>
<protein>
    <submittedName>
        <fullName evidence="1">Uncharacterized protein</fullName>
    </submittedName>
</protein>
<dbReference type="EMBL" id="BPLR01007444">
    <property type="protein sequence ID" value="GIY16958.1"/>
    <property type="molecule type" value="Genomic_DNA"/>
</dbReference>
<gene>
    <name evidence="1" type="ORF">CEXT_607281</name>
</gene>
<organism evidence="1 2">
    <name type="scientific">Caerostris extrusa</name>
    <name type="common">Bark spider</name>
    <name type="synonym">Caerostris bankana</name>
    <dbReference type="NCBI Taxonomy" id="172846"/>
    <lineage>
        <taxon>Eukaryota</taxon>
        <taxon>Metazoa</taxon>
        <taxon>Ecdysozoa</taxon>
        <taxon>Arthropoda</taxon>
        <taxon>Chelicerata</taxon>
        <taxon>Arachnida</taxon>
        <taxon>Araneae</taxon>
        <taxon>Araneomorphae</taxon>
        <taxon>Entelegynae</taxon>
        <taxon>Araneoidea</taxon>
        <taxon>Araneidae</taxon>
        <taxon>Caerostris</taxon>
    </lineage>
</organism>
<sequence length="81" mass="9458">MHFDHVRAEILLCTGRAQIEISRQVGDRAALVSKTLGVEIPEFWMNSRKEKVLKKMHDSGRHDGNLNRSDFFSFIMKEREI</sequence>
<evidence type="ECO:0000313" key="1">
    <source>
        <dbReference type="EMBL" id="GIY16958.1"/>
    </source>
</evidence>
<keyword evidence="2" id="KW-1185">Reference proteome</keyword>
<accession>A0AAV4R3S1</accession>
<comment type="caution">
    <text evidence="1">The sequence shown here is derived from an EMBL/GenBank/DDBJ whole genome shotgun (WGS) entry which is preliminary data.</text>
</comment>
<dbReference type="AlphaFoldDB" id="A0AAV4R3S1"/>
<reference evidence="1 2" key="1">
    <citation type="submission" date="2021-06" db="EMBL/GenBank/DDBJ databases">
        <title>Caerostris extrusa draft genome.</title>
        <authorList>
            <person name="Kono N."/>
            <person name="Arakawa K."/>
        </authorList>
    </citation>
    <scope>NUCLEOTIDE SEQUENCE [LARGE SCALE GENOMIC DNA]</scope>
</reference>
<evidence type="ECO:0000313" key="2">
    <source>
        <dbReference type="Proteomes" id="UP001054945"/>
    </source>
</evidence>
<proteinExistence type="predicted"/>